<comment type="caution">
    <text evidence="3">The sequence shown here is derived from an EMBL/GenBank/DDBJ whole genome shotgun (WGS) entry which is preliminary data.</text>
</comment>
<keyword evidence="4" id="KW-1185">Reference proteome</keyword>
<proteinExistence type="predicted"/>
<dbReference type="AlphaFoldDB" id="A0A7J6DJ87"/>
<dbReference type="InterPro" id="IPR000253">
    <property type="entry name" value="FHA_dom"/>
</dbReference>
<reference evidence="3 4" key="1">
    <citation type="journal article" date="2020" name="bioRxiv">
        <title>Sequence and annotation of 42 cannabis genomes reveals extensive copy number variation in cannabinoid synthesis and pathogen resistance genes.</title>
        <authorList>
            <person name="Mckernan K.J."/>
            <person name="Helbert Y."/>
            <person name="Kane L.T."/>
            <person name="Ebling H."/>
            <person name="Zhang L."/>
            <person name="Liu B."/>
            <person name="Eaton Z."/>
            <person name="Mclaughlin S."/>
            <person name="Kingan S."/>
            <person name="Baybayan P."/>
            <person name="Concepcion G."/>
            <person name="Jordan M."/>
            <person name="Riva A."/>
            <person name="Barbazuk W."/>
            <person name="Harkins T."/>
        </authorList>
    </citation>
    <scope>NUCLEOTIDE SEQUENCE [LARGE SCALE GENOMIC DNA]</scope>
    <source>
        <strain evidence="4">cv. Jamaican Lion 4</strain>
        <tissue evidence="3">Leaf</tissue>
    </source>
</reference>
<protein>
    <recommendedName>
        <fullName evidence="2">FHA domain-containing protein</fullName>
    </recommendedName>
</protein>
<evidence type="ECO:0000256" key="1">
    <source>
        <dbReference type="SAM" id="MobiDB-lite"/>
    </source>
</evidence>
<evidence type="ECO:0000313" key="3">
    <source>
        <dbReference type="EMBL" id="KAF4346197.1"/>
    </source>
</evidence>
<dbReference type="SMART" id="SM00240">
    <property type="entry name" value="FHA"/>
    <property type="match status" value="1"/>
</dbReference>
<dbReference type="PANTHER" id="PTHR23308">
    <property type="entry name" value="NUCLEAR INHIBITOR OF PROTEIN PHOSPHATASE-1"/>
    <property type="match status" value="1"/>
</dbReference>
<evidence type="ECO:0000259" key="2">
    <source>
        <dbReference type="PROSITE" id="PS50006"/>
    </source>
</evidence>
<dbReference type="EMBL" id="JAATIQ010001110">
    <property type="protein sequence ID" value="KAF4346197.1"/>
    <property type="molecule type" value="Genomic_DNA"/>
</dbReference>
<name>A0A7J6DJ87_CANSA</name>
<dbReference type="Proteomes" id="UP000583929">
    <property type="component" value="Unassembled WGS sequence"/>
</dbReference>
<dbReference type="OMA" id="TIVSERW"/>
<dbReference type="OrthoDB" id="687730at2759"/>
<evidence type="ECO:0000313" key="4">
    <source>
        <dbReference type="Proteomes" id="UP000583929"/>
    </source>
</evidence>
<dbReference type="SUPFAM" id="SSF49879">
    <property type="entry name" value="SMAD/FHA domain"/>
    <property type="match status" value="1"/>
</dbReference>
<dbReference type="CDD" id="cd00060">
    <property type="entry name" value="FHA"/>
    <property type="match status" value="1"/>
</dbReference>
<sequence length="216" mass="23267">MEIAAKLPKASSSPLNKLFHPRASVLVSNFVPISSNTTILKQIHGFKIKQPQLKNIGVVFASSEPQTSPTIVSERWLLQPIGDGDSRHIGFKVDLPNAYEIASDEVTVGRVPDKADLVIPVATVSARHARIEKKKENLLVTDLESTNGTFIGDKRLTPGVVATLYPGNSITFGDTNLAIFRVTKLEATTVVSASNVEESDQAEETPSSTTVSETTT</sequence>
<dbReference type="Gene3D" id="2.60.200.20">
    <property type="match status" value="1"/>
</dbReference>
<accession>A0A803R3R1</accession>
<dbReference type="Pfam" id="PF00498">
    <property type="entry name" value="FHA"/>
    <property type="match status" value="1"/>
</dbReference>
<gene>
    <name evidence="3" type="ORF">G4B88_018044</name>
</gene>
<dbReference type="FunFam" id="2.60.200.20:FF:000063">
    <property type="entry name" value="Predicted protein"/>
    <property type="match status" value="1"/>
</dbReference>
<dbReference type="PROSITE" id="PS50006">
    <property type="entry name" value="FHA_DOMAIN"/>
    <property type="match status" value="1"/>
</dbReference>
<feature type="compositionally biased region" description="Low complexity" evidence="1">
    <location>
        <begin position="204"/>
        <end position="216"/>
    </location>
</feature>
<accession>A0A7J6DJ87</accession>
<feature type="domain" description="FHA" evidence="2">
    <location>
        <begin position="106"/>
        <end position="156"/>
    </location>
</feature>
<organism evidence="3 4">
    <name type="scientific">Cannabis sativa</name>
    <name type="common">Hemp</name>
    <name type="synonym">Marijuana</name>
    <dbReference type="NCBI Taxonomy" id="3483"/>
    <lineage>
        <taxon>Eukaryota</taxon>
        <taxon>Viridiplantae</taxon>
        <taxon>Streptophyta</taxon>
        <taxon>Embryophyta</taxon>
        <taxon>Tracheophyta</taxon>
        <taxon>Spermatophyta</taxon>
        <taxon>Magnoliopsida</taxon>
        <taxon>eudicotyledons</taxon>
        <taxon>Gunneridae</taxon>
        <taxon>Pentapetalae</taxon>
        <taxon>rosids</taxon>
        <taxon>fabids</taxon>
        <taxon>Rosales</taxon>
        <taxon>Cannabaceae</taxon>
        <taxon>Cannabis</taxon>
    </lineage>
</organism>
<dbReference type="InterPro" id="IPR008984">
    <property type="entry name" value="SMAD_FHA_dom_sf"/>
</dbReference>
<feature type="region of interest" description="Disordered" evidence="1">
    <location>
        <begin position="194"/>
        <end position="216"/>
    </location>
</feature>
<dbReference type="InterPro" id="IPR050923">
    <property type="entry name" value="Cell_Proc_Reg/RNA_Proc"/>
</dbReference>